<gene>
    <name evidence="1" type="ORF">DijuNPV-ORF-86</name>
</gene>
<dbReference type="EMBL" id="MK558262">
    <property type="protein sequence ID" value="QDL56977.1"/>
    <property type="molecule type" value="Genomic_DNA"/>
</dbReference>
<organism evidence="1 2">
    <name type="scientific">Dione juno nucleopolyhedrovirus</name>
    <dbReference type="NCBI Taxonomy" id="2594175"/>
    <lineage>
        <taxon>Viruses</taxon>
        <taxon>Viruses incertae sedis</taxon>
        <taxon>Naldaviricetes</taxon>
        <taxon>Lefavirales</taxon>
        <taxon>Baculoviridae</taxon>
        <taxon>Alphabaculovirus</taxon>
        <taxon>Alphabaculovirus dijunonis</taxon>
    </lineage>
</organism>
<evidence type="ECO:0000313" key="2">
    <source>
        <dbReference type="Proteomes" id="UP000831804"/>
    </source>
</evidence>
<proteinExistence type="predicted"/>
<reference evidence="1" key="1">
    <citation type="journal article" date="2019" name="Viruses">
        <title>A Nymphalid-Infecting Group I Alphabaculovirus Isolated from the Major Passion Fruit Caterpillar Pest Dione juno juno (Lepidoptera: Nymphalidae).</title>
        <authorList>
            <person name="Ribeiro B.M."/>
            <person name="Dos Santos E.R."/>
            <person name="Trentin L.B."/>
            <person name="da Silva L.A."/>
            <person name="de Melo F.L."/>
            <person name="Kitajima E.W."/>
            <person name="Ardisson-Araujo D.M.P."/>
        </authorList>
    </citation>
    <scope>NUCLEOTIDE SEQUENCE</scope>
    <source>
        <strain evidence="1">Araguari-MG</strain>
    </source>
</reference>
<evidence type="ECO:0000313" key="1">
    <source>
        <dbReference type="EMBL" id="QDL56977.1"/>
    </source>
</evidence>
<sequence>MATFQTALIDVQNDALDLALETNSFLNTPAAEDTDLETRLTRLAMRADSLDVAATVAGRQLQSVYYEVLKSNAKNSINILIDLILIKKYV</sequence>
<accession>A0AAE6H3Y4</accession>
<protein>
    <submittedName>
        <fullName evidence="1">Uncharacterized protein</fullName>
    </submittedName>
</protein>
<dbReference type="Proteomes" id="UP000831804">
    <property type="component" value="Segment"/>
</dbReference>
<name>A0AAE6H3Y4_9ABAC</name>
<keyword evidence="2" id="KW-1185">Reference proteome</keyword>